<evidence type="ECO:0000313" key="7">
    <source>
        <dbReference type="Proteomes" id="UP000192596"/>
    </source>
</evidence>
<organism evidence="6 7">
    <name type="scientific">Cryoendolithus antarcticus</name>
    <dbReference type="NCBI Taxonomy" id="1507870"/>
    <lineage>
        <taxon>Eukaryota</taxon>
        <taxon>Fungi</taxon>
        <taxon>Dikarya</taxon>
        <taxon>Ascomycota</taxon>
        <taxon>Pezizomycotina</taxon>
        <taxon>Dothideomycetes</taxon>
        <taxon>Dothideomycetidae</taxon>
        <taxon>Cladosporiales</taxon>
        <taxon>Cladosporiaceae</taxon>
        <taxon>Cryoendolithus</taxon>
    </lineage>
</organism>
<sequence length="971" mass="107813">MSSPTIVLPGQPLGPSATNIPGAGSHIHAGHIYSSLAGPLSKSSTSKATSQATLTVSRPSGILIPETGTTVLGRITRTNPRQANLSILALGPSGEHTCRDSFPAIIRQQDIRATEIDKVKVAESFRVGDVVRATVISLGDERSYFCSTAKNELGVVMAVSESGNQMVPVSWREFLDEKTEARELRKVAKPVRRRALKHRSIMAVPFGLEDVKFRVITLADSPVEDAKRTETAWSKMSASDATSIIDAFLDSRSASMRQERNTLERILDRHMSTVIKRWSGKNKKQRCAVLEKSWDGDMHSTNRASWIDSSVNNARVLLHRDAWLWPEINKEGLCNKQDLLTFLEARARHDPLVFTTMDVNSMDLIGSDVDSHMPTSIDNHFVVFRLLLLEVQERNMRFLVGCVMGILHDIKGNALMDSALEVYTLDVSTHNAEQESLARIVAQVPYQAPKGMDLARLRSLLSARYDATTDHICSLREDPAYYEESIQESASYRWEVIPGQDGVFPARESSDHALWNAAINDDVVGSCIALEQWVELKQQVNALQVLRKQCSGDESSQAYVQSLLRFRHFVLEVAAKLIVDIERLLGVSAPFHDFVRMNSDRTRPQSRVGRPLDKAREFLDLSCTAISEWGRVTLQHGRPGVIDELQLAIDTDSRLGAPIAPGVAVKLAGLGAMTECIRVLQLNQPLSSSYIQRHEQIAASMKADFAAFEKRCLSVKVTVALGLKDIGYGGHPEGRRLYYPIEQRRTQANVDALRAAEAVLDLVWSEFDSKIGPFSEKLAGMATGRLLSKPRSLYRTAPRVERLQASTRVSPPVYKLGDSITFGVTPLNTADGTSDYSAAVPKTKPKTKGIPNPALQPAEVDSSDSDGDVVPKVFRLNARALKVFNTMFFVVGADRTPGEVSWREILYGMAAMGFSSEKLRGSEWRFAHPERRPIIVHDPHPKSNIPYERLRRVGRRMNRVYGWEAGMFELA</sequence>
<dbReference type="AlphaFoldDB" id="A0A1V8TGA4"/>
<name>A0A1V8TGA4_9PEZI</name>
<protein>
    <recommendedName>
        <fullName evidence="8">S1 motif domain-containing protein</fullName>
    </recommendedName>
</protein>
<dbReference type="GO" id="GO:0003723">
    <property type="term" value="F:RNA binding"/>
    <property type="evidence" value="ECO:0007669"/>
    <property type="project" value="InterPro"/>
</dbReference>
<evidence type="ECO:0000256" key="1">
    <source>
        <dbReference type="ARBA" id="ARBA00004123"/>
    </source>
</evidence>
<proteinExistence type="predicted"/>
<dbReference type="GO" id="GO:0000178">
    <property type="term" value="C:exosome (RNase complex)"/>
    <property type="evidence" value="ECO:0007669"/>
    <property type="project" value="UniProtKB-KW"/>
</dbReference>
<comment type="caution">
    <text evidence="6">The sequence shown here is derived from an EMBL/GenBank/DDBJ whole genome shotgun (WGS) entry which is preliminary data.</text>
</comment>
<gene>
    <name evidence="6" type="ORF">B0A48_04639</name>
</gene>
<dbReference type="InterPro" id="IPR019495">
    <property type="entry name" value="EXOSC1_C"/>
</dbReference>
<feature type="domain" description="Exosome complex component N-terminal" evidence="5">
    <location>
        <begin position="6"/>
        <end position="42"/>
    </location>
</feature>
<evidence type="ECO:0000259" key="4">
    <source>
        <dbReference type="Pfam" id="PF10447"/>
    </source>
</evidence>
<dbReference type="SUPFAM" id="SSF110324">
    <property type="entry name" value="Ribosomal L27 protein-like"/>
    <property type="match status" value="1"/>
</dbReference>
<dbReference type="Pfam" id="PF10447">
    <property type="entry name" value="EXOSC1"/>
    <property type="match status" value="1"/>
</dbReference>
<evidence type="ECO:0000256" key="3">
    <source>
        <dbReference type="SAM" id="MobiDB-lite"/>
    </source>
</evidence>
<evidence type="ECO:0000256" key="2">
    <source>
        <dbReference type="ARBA" id="ARBA00022835"/>
    </source>
</evidence>
<evidence type="ECO:0000313" key="6">
    <source>
        <dbReference type="EMBL" id="OQO10281.1"/>
    </source>
</evidence>
<feature type="region of interest" description="Disordered" evidence="3">
    <location>
        <begin position="1"/>
        <end position="22"/>
    </location>
</feature>
<dbReference type="EMBL" id="NAJO01000009">
    <property type="protein sequence ID" value="OQO10281.1"/>
    <property type="molecule type" value="Genomic_DNA"/>
</dbReference>
<reference evidence="7" key="1">
    <citation type="submission" date="2017-03" db="EMBL/GenBank/DDBJ databases">
        <title>Genomes of endolithic fungi from Antarctica.</title>
        <authorList>
            <person name="Coleine C."/>
            <person name="Masonjones S."/>
            <person name="Stajich J.E."/>
        </authorList>
    </citation>
    <scope>NUCLEOTIDE SEQUENCE [LARGE SCALE GENOMIC DNA]</scope>
    <source>
        <strain evidence="7">CCFEE 5527</strain>
    </source>
</reference>
<evidence type="ECO:0000259" key="5">
    <source>
        <dbReference type="Pfam" id="PF14382"/>
    </source>
</evidence>
<dbReference type="InParanoid" id="A0A1V8TGA4"/>
<dbReference type="SUPFAM" id="SSF50249">
    <property type="entry name" value="Nucleic acid-binding proteins"/>
    <property type="match status" value="1"/>
</dbReference>
<feature type="domain" description="Exosome complex component CSL4 C-terminal" evidence="4">
    <location>
        <begin position="100"/>
        <end position="138"/>
    </location>
</feature>
<dbReference type="PANTHER" id="PTHR40788">
    <property type="entry name" value="CLR5 DOMAIN-CONTAINING PROTEIN-RELATED"/>
    <property type="match status" value="1"/>
</dbReference>
<dbReference type="Proteomes" id="UP000192596">
    <property type="component" value="Unassembled WGS sequence"/>
</dbReference>
<dbReference type="GO" id="GO:0005634">
    <property type="term" value="C:nucleus"/>
    <property type="evidence" value="ECO:0007669"/>
    <property type="project" value="UniProtKB-SubCell"/>
</dbReference>
<accession>A0A1V8TGA4</accession>
<comment type="subcellular location">
    <subcellularLocation>
        <location evidence="1">Nucleus</location>
    </subcellularLocation>
</comment>
<keyword evidence="2" id="KW-0271">Exosome</keyword>
<dbReference type="Gene3D" id="2.40.50.100">
    <property type="match status" value="1"/>
</dbReference>
<keyword evidence="7" id="KW-1185">Reference proteome</keyword>
<dbReference type="InterPro" id="IPR012340">
    <property type="entry name" value="NA-bd_OB-fold"/>
</dbReference>
<dbReference type="InterPro" id="IPR025721">
    <property type="entry name" value="Exosome_cplx_N_dom"/>
</dbReference>
<dbReference type="PANTHER" id="PTHR40788:SF2">
    <property type="entry name" value="CLR5 DOMAIN-CONTAINING PROTEIN"/>
    <property type="match status" value="1"/>
</dbReference>
<dbReference type="STRING" id="1507870.A0A1V8TGA4"/>
<feature type="region of interest" description="Disordered" evidence="3">
    <location>
        <begin position="836"/>
        <end position="863"/>
    </location>
</feature>
<dbReference type="OrthoDB" id="2922289at2759"/>
<evidence type="ECO:0008006" key="8">
    <source>
        <dbReference type="Google" id="ProtNLM"/>
    </source>
</evidence>
<dbReference type="Gene3D" id="2.40.50.140">
    <property type="entry name" value="Nucleic acid-binding proteins"/>
    <property type="match status" value="1"/>
</dbReference>
<dbReference type="Pfam" id="PF14382">
    <property type="entry name" value="ECR1_N"/>
    <property type="match status" value="1"/>
</dbReference>